<dbReference type="SMART" id="SM00064">
    <property type="entry name" value="FYVE"/>
    <property type="match status" value="1"/>
</dbReference>
<dbReference type="InterPro" id="IPR011011">
    <property type="entry name" value="Znf_FYVE_PHD"/>
</dbReference>
<dbReference type="Pfam" id="PF00439">
    <property type="entry name" value="Bromodomain"/>
    <property type="match status" value="1"/>
</dbReference>
<dbReference type="Gene3D" id="3.30.40.10">
    <property type="entry name" value="Zinc/RING finger domain, C3HC4 (zinc finger)"/>
    <property type="match status" value="1"/>
</dbReference>
<dbReference type="EMBL" id="GL832970">
    <property type="protein sequence ID" value="EGD74970.1"/>
    <property type="molecule type" value="Genomic_DNA"/>
</dbReference>
<feature type="compositionally biased region" description="Low complexity" evidence="7">
    <location>
        <begin position="56"/>
        <end position="81"/>
    </location>
</feature>
<dbReference type="SMART" id="SM00297">
    <property type="entry name" value="BROMO"/>
    <property type="match status" value="1"/>
</dbReference>
<feature type="region of interest" description="Disordered" evidence="7">
    <location>
        <begin position="153"/>
        <end position="202"/>
    </location>
</feature>
<reference evidence="10" key="1">
    <citation type="submission" date="2009-08" db="EMBL/GenBank/DDBJ databases">
        <title>Annotation of Salpingoeca rosetta.</title>
        <authorList>
            <consortium name="The Broad Institute Genome Sequencing Platform"/>
            <person name="Russ C."/>
            <person name="Cuomo C."/>
            <person name="Burger G."/>
            <person name="Gray M.W."/>
            <person name="Holland P.W.H."/>
            <person name="King N."/>
            <person name="Lang F.B.F."/>
            <person name="Roger A.J."/>
            <person name="Ruiz-Trillo I."/>
            <person name="Young S.K."/>
            <person name="Zeng Q."/>
            <person name="Gargeya S."/>
            <person name="Alvarado L."/>
            <person name="Berlin A."/>
            <person name="Chapman S.B."/>
            <person name="Chen Z."/>
            <person name="Freedman E."/>
            <person name="Gellesch M."/>
            <person name="Goldberg J."/>
            <person name="Griggs A."/>
            <person name="Gujja S."/>
            <person name="Heilman E."/>
            <person name="Heiman D."/>
            <person name="Howarth C."/>
            <person name="Mehta T."/>
            <person name="Neiman D."/>
            <person name="Pearson M."/>
            <person name="Roberts A."/>
            <person name="Saif S."/>
            <person name="Shea T."/>
            <person name="Shenoy N."/>
            <person name="Sisk P."/>
            <person name="Stolte C."/>
            <person name="Sykes S."/>
            <person name="White J."/>
            <person name="Yandava C."/>
            <person name="Haas B."/>
            <person name="Nusbaum C."/>
            <person name="Birren B."/>
        </authorList>
    </citation>
    <scope>NUCLEOTIDE SEQUENCE [LARGE SCALE GENOMIC DNA]</scope>
    <source>
        <strain evidence="10">ATCC 50818</strain>
    </source>
</reference>
<dbReference type="GO" id="GO:0008270">
    <property type="term" value="F:zinc ion binding"/>
    <property type="evidence" value="ECO:0007669"/>
    <property type="project" value="UniProtKB-KW"/>
</dbReference>
<dbReference type="InterPro" id="IPR013083">
    <property type="entry name" value="Znf_RING/FYVE/PHD"/>
</dbReference>
<dbReference type="OrthoDB" id="21449at2759"/>
<dbReference type="Proteomes" id="UP000007799">
    <property type="component" value="Unassembled WGS sequence"/>
</dbReference>
<dbReference type="SUPFAM" id="SSF47370">
    <property type="entry name" value="Bromodomain"/>
    <property type="match status" value="1"/>
</dbReference>
<dbReference type="PANTHER" id="PTHR39490:SF8">
    <property type="entry name" value="ZINC FINGER FYVE DOMAIN-CONTAINING PROTEIN 21"/>
    <property type="match status" value="1"/>
</dbReference>
<dbReference type="Gene3D" id="1.20.920.10">
    <property type="entry name" value="Bromodomain-like"/>
    <property type="match status" value="1"/>
</dbReference>
<feature type="domain" description="FYVE-type" evidence="9">
    <location>
        <begin position="1"/>
        <end position="49"/>
    </location>
</feature>
<name>F2UEC0_SALR5</name>
<dbReference type="PROSITE" id="PS50178">
    <property type="entry name" value="ZF_FYVE"/>
    <property type="match status" value="1"/>
</dbReference>
<evidence type="ECO:0000256" key="6">
    <source>
        <dbReference type="PROSITE-ProRule" id="PRU00091"/>
    </source>
</evidence>
<evidence type="ECO:0000256" key="4">
    <source>
        <dbReference type="ARBA" id="ARBA00023117"/>
    </source>
</evidence>
<feature type="compositionally biased region" description="Basic and acidic residues" evidence="7">
    <location>
        <begin position="255"/>
        <end position="268"/>
    </location>
</feature>
<evidence type="ECO:0000259" key="9">
    <source>
        <dbReference type="PROSITE" id="PS50178"/>
    </source>
</evidence>
<organism evidence="11">
    <name type="scientific">Salpingoeca rosetta (strain ATCC 50818 / BSB-021)</name>
    <dbReference type="NCBI Taxonomy" id="946362"/>
    <lineage>
        <taxon>Eukaryota</taxon>
        <taxon>Choanoflagellata</taxon>
        <taxon>Craspedida</taxon>
        <taxon>Salpingoecidae</taxon>
        <taxon>Salpingoeca</taxon>
    </lineage>
</organism>
<evidence type="ECO:0008006" key="12">
    <source>
        <dbReference type="Google" id="ProtNLM"/>
    </source>
</evidence>
<dbReference type="STRING" id="946362.F2UEC0"/>
<keyword evidence="4 5" id="KW-0103">Bromodomain</keyword>
<evidence type="ECO:0000256" key="5">
    <source>
        <dbReference type="PROSITE-ProRule" id="PRU00035"/>
    </source>
</evidence>
<protein>
    <recommendedName>
        <fullName evidence="12">FYVE-type domain-containing protein</fullName>
    </recommendedName>
</protein>
<feature type="compositionally biased region" description="Basic and acidic residues" evidence="7">
    <location>
        <begin position="154"/>
        <end position="165"/>
    </location>
</feature>
<feature type="region of interest" description="Disordered" evidence="7">
    <location>
        <begin position="214"/>
        <end position="280"/>
    </location>
</feature>
<dbReference type="InterPro" id="IPR036427">
    <property type="entry name" value="Bromodomain-like_sf"/>
</dbReference>
<dbReference type="GeneID" id="16073186"/>
<feature type="compositionally biased region" description="Acidic residues" evidence="7">
    <location>
        <begin position="412"/>
        <end position="433"/>
    </location>
</feature>
<dbReference type="KEGG" id="sre:PTSG_07194"/>
<feature type="domain" description="Bromo" evidence="8">
    <location>
        <begin position="534"/>
        <end position="605"/>
    </location>
</feature>
<keyword evidence="2 6" id="KW-0863">Zinc-finger</keyword>
<proteinExistence type="predicted"/>
<evidence type="ECO:0000256" key="3">
    <source>
        <dbReference type="ARBA" id="ARBA00022833"/>
    </source>
</evidence>
<keyword evidence="1" id="KW-0479">Metal-binding</keyword>
<feature type="compositionally biased region" description="Acidic residues" evidence="7">
    <location>
        <begin position="375"/>
        <end position="384"/>
    </location>
</feature>
<feature type="region of interest" description="Disordered" evidence="7">
    <location>
        <begin position="56"/>
        <end position="105"/>
    </location>
</feature>
<feature type="compositionally biased region" description="Basic and acidic residues" evidence="7">
    <location>
        <begin position="400"/>
        <end position="411"/>
    </location>
</feature>
<dbReference type="InterPro" id="IPR017455">
    <property type="entry name" value="Znf_FYVE-rel"/>
</dbReference>
<accession>F2UEC0</accession>
<dbReference type="InParanoid" id="F2UEC0"/>
<evidence type="ECO:0000256" key="7">
    <source>
        <dbReference type="SAM" id="MobiDB-lite"/>
    </source>
</evidence>
<evidence type="ECO:0000256" key="2">
    <source>
        <dbReference type="ARBA" id="ARBA00022771"/>
    </source>
</evidence>
<sequence length="624" mass="69301">MAKFGLFNKEDHCRRCGRFVCSKCSSAKVKLAGHEKHVRVCRPCVDILHELETRQQQQQQQSQQQHQQQQPGQDQQQQQQQHLAHRQPPVANVHPPEGPPPQYSEIEHLPRWYRQQVFPEVQEEEVRVAEYPESVPVHADERGLPRWLAAQYEEPQHPQQRDQQHSVHGTEGIAVGGDGGIPATRPSHQQVAGATTSGSQHDDITAALRALSVPTEEPSMPKPTNPNDDVTADTNPAESNSTKRSTDQDTPSTRPNEEGKEDKQRQQEENYSLSTLRAKHAQVFGKQQAVDPHSITPARLAQKYEAIFGADPRKPASRAELMRRFEAVTGRPLYTHAADAAGCRAPSWPQQAEGMSDDELADMLLQEAKDQLSLEADDDDDGDEEDRRLDALARDLVAAEEEKSTHKRGDDDSGDGAGDSDNDNGGGDDDDELDRVLSDLKRQHDAAARDLSPTAIASLLHDAQAMVKEATTEEQSNAVQPEHAHNDNGSVRIREDDDGDADARDSSEDNGVGDDAWGAAVDDGTKEGLYAYMRLHPLMWPFMHPLDMAVVPEIQTAYADTPADMVAIRRKLDAGAYASREELQEDMDKMLDGAVRFHGSTSVFGRYAAQLLQHLHTHYHKHPS</sequence>
<evidence type="ECO:0000313" key="10">
    <source>
        <dbReference type="EMBL" id="EGD74970.1"/>
    </source>
</evidence>
<dbReference type="SUPFAM" id="SSF57903">
    <property type="entry name" value="FYVE/PHD zinc finger"/>
    <property type="match status" value="1"/>
</dbReference>
<gene>
    <name evidence="10" type="ORF">PTSG_07194</name>
</gene>
<feature type="region of interest" description="Disordered" evidence="7">
    <location>
        <begin position="343"/>
        <end position="433"/>
    </location>
</feature>
<dbReference type="CDD" id="cd00065">
    <property type="entry name" value="FYVE_like_SF"/>
    <property type="match status" value="1"/>
</dbReference>
<evidence type="ECO:0000256" key="1">
    <source>
        <dbReference type="ARBA" id="ARBA00022723"/>
    </source>
</evidence>
<dbReference type="RefSeq" id="XP_004992615.1">
    <property type="nucleotide sequence ID" value="XM_004992558.1"/>
</dbReference>
<keyword evidence="3" id="KW-0862">Zinc</keyword>
<dbReference type="Pfam" id="PF01363">
    <property type="entry name" value="FYVE"/>
    <property type="match status" value="1"/>
</dbReference>
<feature type="compositionally biased region" description="Polar residues" evidence="7">
    <location>
        <begin position="186"/>
        <end position="199"/>
    </location>
</feature>
<dbReference type="InterPro" id="IPR052113">
    <property type="entry name" value="FYVE-type_Zinc_Finger"/>
</dbReference>
<feature type="region of interest" description="Disordered" evidence="7">
    <location>
        <begin position="468"/>
        <end position="519"/>
    </location>
</feature>
<dbReference type="AlphaFoldDB" id="F2UEC0"/>
<dbReference type="PANTHER" id="PTHR39490">
    <property type="entry name" value="ARRESTIN DOMAIN-CONTAINING PROTEIN D"/>
    <property type="match status" value="1"/>
</dbReference>
<evidence type="ECO:0000259" key="8">
    <source>
        <dbReference type="PROSITE" id="PS50014"/>
    </source>
</evidence>
<dbReference type="InterPro" id="IPR000306">
    <property type="entry name" value="Znf_FYVE"/>
</dbReference>
<feature type="compositionally biased region" description="Polar residues" evidence="7">
    <location>
        <begin position="225"/>
        <end position="254"/>
    </location>
</feature>
<keyword evidence="11" id="KW-1185">Reference proteome</keyword>
<dbReference type="PROSITE" id="PS50014">
    <property type="entry name" value="BROMODOMAIN_2"/>
    <property type="match status" value="1"/>
</dbReference>
<evidence type="ECO:0000313" key="11">
    <source>
        <dbReference type="Proteomes" id="UP000007799"/>
    </source>
</evidence>
<dbReference type="InterPro" id="IPR001487">
    <property type="entry name" value="Bromodomain"/>
</dbReference>